<sequence length="305" mass="31999">MSNKVTVLGSINVDTTSTIEHIPLPGETIASLKRSSAAGGKGANQAIAAVRAGAEVTFIGKVGKDDSGRYMIDCLNEDHVNTKKITEDNMAGTGAATILLDEKGQNSIIVYGGANQRVTKEDVDAASDEIKSSDFVVAQFETPQEAALEMFKVAKDNGVTTILNPAPAATILPELLKVTDVIVPNETESATLTGIEITDESSMLANYEAFKKLGVASLIITVGDKGAFYANESGHEFLPAFKVKPVDTTAAGDTFIGALSSQLKPDFSNMTDAINFAQHASSLTVQKMGAMPSIPMLADIEAVAK</sequence>
<dbReference type="Proteomes" id="UP000093267">
    <property type="component" value="Plasmid pL11995-3"/>
</dbReference>
<geneLocation type="plasmid" evidence="15">
    <name>pl11995-3</name>
</geneLocation>
<comment type="subcellular location">
    <subcellularLocation>
        <location evidence="12">Cytoplasm</location>
    </subcellularLocation>
</comment>
<dbReference type="HAMAP" id="MF_01987">
    <property type="entry name" value="Ribokinase"/>
    <property type="match status" value="1"/>
</dbReference>
<organism evidence="14 15">
    <name type="scientific">Secundilactobacillus paracollinoides</name>
    <dbReference type="NCBI Taxonomy" id="240427"/>
    <lineage>
        <taxon>Bacteria</taxon>
        <taxon>Bacillati</taxon>
        <taxon>Bacillota</taxon>
        <taxon>Bacilli</taxon>
        <taxon>Lactobacillales</taxon>
        <taxon>Lactobacillaceae</taxon>
        <taxon>Secundilactobacillus</taxon>
    </lineage>
</organism>
<feature type="binding site" evidence="12">
    <location>
        <position position="289"/>
    </location>
    <ligand>
        <name>K(+)</name>
        <dbReference type="ChEBI" id="CHEBI:29103"/>
    </ligand>
</feature>
<keyword evidence="15" id="KW-1185">Reference proteome</keyword>
<evidence type="ECO:0000256" key="10">
    <source>
        <dbReference type="ARBA" id="ARBA00022958"/>
    </source>
</evidence>
<evidence type="ECO:0000256" key="3">
    <source>
        <dbReference type="ARBA" id="ARBA00016943"/>
    </source>
</evidence>
<comment type="activity regulation">
    <text evidence="12">Activated by a monovalent cation that binds near, but not in, the active site. The most likely occupant of the site in vivo is potassium. Ion binding induces a conformational change that may alter substrate affinity.</text>
</comment>
<feature type="binding site" evidence="12">
    <location>
        <position position="293"/>
    </location>
    <ligand>
        <name>K(+)</name>
        <dbReference type="ChEBI" id="CHEBI:29103"/>
    </ligand>
</feature>
<keyword evidence="12" id="KW-0963">Cytoplasm</keyword>
<keyword evidence="11 12" id="KW-0119">Carbohydrate metabolism</keyword>
<feature type="binding site" evidence="12">
    <location>
        <position position="247"/>
    </location>
    <ligand>
        <name>K(+)</name>
        <dbReference type="ChEBI" id="CHEBI:29103"/>
    </ligand>
</feature>
<keyword evidence="10 12" id="KW-0630">Potassium</keyword>
<evidence type="ECO:0000256" key="2">
    <source>
        <dbReference type="ARBA" id="ARBA00012035"/>
    </source>
</evidence>
<dbReference type="InterPro" id="IPR002173">
    <property type="entry name" value="Carboh/pur_kinase_PfkB_CS"/>
</dbReference>
<dbReference type="RefSeq" id="WP_065937738.1">
    <property type="nucleotide sequence ID" value="NZ_CP014927.1"/>
</dbReference>
<evidence type="ECO:0000256" key="6">
    <source>
        <dbReference type="ARBA" id="ARBA00022741"/>
    </source>
</evidence>
<comment type="catalytic activity">
    <reaction evidence="12">
        <text>D-ribose + ATP = D-ribose 5-phosphate + ADP + H(+)</text>
        <dbReference type="Rhea" id="RHEA:13697"/>
        <dbReference type="ChEBI" id="CHEBI:15378"/>
        <dbReference type="ChEBI" id="CHEBI:30616"/>
        <dbReference type="ChEBI" id="CHEBI:47013"/>
        <dbReference type="ChEBI" id="CHEBI:78346"/>
        <dbReference type="ChEBI" id="CHEBI:456216"/>
        <dbReference type="EC" id="2.7.1.15"/>
    </reaction>
</comment>
<dbReference type="PROSITE" id="PS00584">
    <property type="entry name" value="PFKB_KINASES_2"/>
    <property type="match status" value="1"/>
</dbReference>
<dbReference type="GO" id="GO:0019303">
    <property type="term" value="P:D-ribose catabolic process"/>
    <property type="evidence" value="ECO:0007669"/>
    <property type="project" value="UniProtKB-UniRule"/>
</dbReference>
<feature type="binding site" evidence="12">
    <location>
        <begin position="12"/>
        <end position="14"/>
    </location>
    <ligand>
        <name>substrate</name>
    </ligand>
</feature>
<dbReference type="Pfam" id="PF00294">
    <property type="entry name" value="PfkB"/>
    <property type="match status" value="1"/>
</dbReference>
<dbReference type="InterPro" id="IPR002139">
    <property type="entry name" value="Ribo/fructo_kinase"/>
</dbReference>
<feature type="binding site" evidence="12">
    <location>
        <position position="287"/>
    </location>
    <ligand>
        <name>K(+)</name>
        <dbReference type="ChEBI" id="CHEBI:29103"/>
    </ligand>
</feature>
<dbReference type="EC" id="2.7.1.15" evidence="2 12"/>
<evidence type="ECO:0000313" key="14">
    <source>
        <dbReference type="EMBL" id="ANZ68597.1"/>
    </source>
</evidence>
<dbReference type="EMBL" id="CP014927">
    <property type="protein sequence ID" value="ANZ68597.1"/>
    <property type="molecule type" value="Genomic_DNA"/>
</dbReference>
<keyword evidence="9 12" id="KW-0460">Magnesium</keyword>
<evidence type="ECO:0000256" key="5">
    <source>
        <dbReference type="ARBA" id="ARBA00022723"/>
    </source>
</evidence>
<keyword evidence="8 12" id="KW-0067">ATP-binding</keyword>
<comment type="subunit">
    <text evidence="12">Homodimer.</text>
</comment>
<reference evidence="14 15" key="1">
    <citation type="submission" date="2016-03" db="EMBL/GenBank/DDBJ databases">
        <title>Pediococcus and Lactobacillus from brewery environment - whole genome sequencing and assembly.</title>
        <authorList>
            <person name="Behr J."/>
            <person name="Geissler A.J."/>
            <person name="Vogel R.F."/>
        </authorList>
    </citation>
    <scope>NUCLEOTIDE SEQUENCE [LARGE SCALE GENOMIC DNA]</scope>
    <source>
        <strain evidence="14 15">TMW 1.1995</strain>
        <plasmid evidence="15">pl11995-3</plasmid>
    </source>
</reference>
<dbReference type="InterPro" id="IPR011611">
    <property type="entry name" value="PfkB_dom"/>
</dbReference>
<keyword evidence="6 12" id="KW-0547">Nucleotide-binding</keyword>
<comment type="similarity">
    <text evidence="1">Belongs to the carbohydrate kinase pfkB family.</text>
</comment>
<dbReference type="GO" id="GO:0005524">
    <property type="term" value="F:ATP binding"/>
    <property type="evidence" value="ECO:0007669"/>
    <property type="project" value="UniProtKB-UniRule"/>
</dbReference>
<dbReference type="GO" id="GO:0004747">
    <property type="term" value="F:ribokinase activity"/>
    <property type="evidence" value="ECO:0007669"/>
    <property type="project" value="UniProtKB-UniRule"/>
</dbReference>
<feature type="binding site" evidence="12">
    <location>
        <begin position="252"/>
        <end position="253"/>
    </location>
    <ligand>
        <name>ATP</name>
        <dbReference type="ChEBI" id="CHEBI:30616"/>
    </ligand>
</feature>
<dbReference type="GO" id="GO:0005829">
    <property type="term" value="C:cytosol"/>
    <property type="evidence" value="ECO:0007669"/>
    <property type="project" value="TreeGrafter"/>
</dbReference>
<dbReference type="GO" id="GO:0046872">
    <property type="term" value="F:metal ion binding"/>
    <property type="evidence" value="ECO:0007669"/>
    <property type="project" value="UniProtKB-KW"/>
</dbReference>
<proteinExistence type="inferred from homology"/>
<feature type="binding site" evidence="12">
    <location>
        <position position="253"/>
    </location>
    <ligand>
        <name>substrate</name>
    </ligand>
</feature>
<dbReference type="OrthoDB" id="9775849at2"/>
<dbReference type="InterPro" id="IPR011877">
    <property type="entry name" value="Ribokinase"/>
</dbReference>
<evidence type="ECO:0000256" key="12">
    <source>
        <dbReference type="HAMAP-Rule" id="MF_01987"/>
    </source>
</evidence>
<feature type="active site" description="Proton acceptor" evidence="12">
    <location>
        <position position="253"/>
    </location>
</feature>
<dbReference type="UniPathway" id="UPA00916">
    <property type="reaction ID" value="UER00889"/>
</dbReference>
<keyword evidence="14" id="KW-0614">Plasmid</keyword>
<dbReference type="PANTHER" id="PTHR10584">
    <property type="entry name" value="SUGAR KINASE"/>
    <property type="match status" value="1"/>
</dbReference>
<gene>
    <name evidence="12" type="primary">rbsK</name>
    <name evidence="14" type="ORF">AYR63_15725</name>
</gene>
<feature type="binding site" evidence="12">
    <location>
        <position position="185"/>
    </location>
    <ligand>
        <name>ATP</name>
        <dbReference type="ChEBI" id="CHEBI:30616"/>
    </ligand>
</feature>
<comment type="pathway">
    <text evidence="12">Carbohydrate metabolism; D-ribose degradation; D-ribose 5-phosphate from beta-D-ribopyranose: step 2/2.</text>
</comment>
<keyword evidence="7 12" id="KW-0418">Kinase</keyword>
<dbReference type="InterPro" id="IPR029056">
    <property type="entry name" value="Ribokinase-like"/>
</dbReference>
<feature type="binding site" evidence="12">
    <location>
        <position position="249"/>
    </location>
    <ligand>
        <name>K(+)</name>
        <dbReference type="ChEBI" id="CHEBI:29103"/>
    </ligand>
</feature>
<dbReference type="PANTHER" id="PTHR10584:SF166">
    <property type="entry name" value="RIBOKINASE"/>
    <property type="match status" value="1"/>
</dbReference>
<dbReference type="PRINTS" id="PR00990">
    <property type="entry name" value="RIBOKINASE"/>
</dbReference>
<keyword evidence="4 12" id="KW-0808">Transferase</keyword>
<comment type="cofactor">
    <cofactor evidence="12">
        <name>Mg(2+)</name>
        <dbReference type="ChEBI" id="CHEBI:18420"/>
    </cofactor>
    <text evidence="12">Requires a divalent cation, most likely magnesium in vivo, as an electrophilic catalyst to aid phosphoryl group transfer. It is the chelate of the metal and the nucleotide that is the actual substrate.</text>
</comment>
<name>A0A1B2J2V3_9LACO</name>
<comment type="function">
    <text evidence="12">Catalyzes the phosphorylation of ribose at O-5 in a reaction requiring ATP and magnesium. The resulting D-ribose-5-phosphate can then be used either for sythesis of nucleotides, histidine, and tryptophan, or as a component of the pentose phosphate pathway.</text>
</comment>
<feature type="domain" description="Carbohydrate kinase PfkB" evidence="13">
    <location>
        <begin position="3"/>
        <end position="295"/>
    </location>
</feature>
<accession>A0A1B2J2V3</accession>
<evidence type="ECO:0000256" key="7">
    <source>
        <dbReference type="ARBA" id="ARBA00022777"/>
    </source>
</evidence>
<dbReference type="Gene3D" id="3.40.1190.20">
    <property type="match status" value="1"/>
</dbReference>
<evidence type="ECO:0000256" key="9">
    <source>
        <dbReference type="ARBA" id="ARBA00022842"/>
    </source>
</evidence>
<feature type="binding site" evidence="12">
    <location>
        <begin position="221"/>
        <end position="226"/>
    </location>
    <ligand>
        <name>ATP</name>
        <dbReference type="ChEBI" id="CHEBI:30616"/>
    </ligand>
</feature>
<evidence type="ECO:0000256" key="4">
    <source>
        <dbReference type="ARBA" id="ARBA00022679"/>
    </source>
</evidence>
<evidence type="ECO:0000256" key="1">
    <source>
        <dbReference type="ARBA" id="ARBA00005380"/>
    </source>
</evidence>
<evidence type="ECO:0000313" key="15">
    <source>
        <dbReference type="Proteomes" id="UP000093267"/>
    </source>
</evidence>
<dbReference type="SUPFAM" id="SSF53613">
    <property type="entry name" value="Ribokinase-like"/>
    <property type="match status" value="1"/>
</dbReference>
<keyword evidence="5 12" id="KW-0479">Metal-binding</keyword>
<comment type="similarity">
    <text evidence="12">Belongs to the carbohydrate kinase PfkB family. Ribokinase subfamily.</text>
</comment>
<dbReference type="AlphaFoldDB" id="A0A1B2J2V3"/>
<feature type="binding site" evidence="12">
    <location>
        <position position="141"/>
    </location>
    <ligand>
        <name>substrate</name>
    </ligand>
</feature>
<dbReference type="CDD" id="cd01174">
    <property type="entry name" value="ribokinase"/>
    <property type="match status" value="1"/>
</dbReference>
<evidence type="ECO:0000256" key="11">
    <source>
        <dbReference type="ARBA" id="ARBA00023277"/>
    </source>
</evidence>
<feature type="binding site" evidence="12">
    <location>
        <begin position="40"/>
        <end position="44"/>
    </location>
    <ligand>
        <name>substrate</name>
    </ligand>
</feature>
<evidence type="ECO:0000256" key="8">
    <source>
        <dbReference type="ARBA" id="ARBA00022840"/>
    </source>
</evidence>
<evidence type="ECO:0000259" key="13">
    <source>
        <dbReference type="Pfam" id="PF00294"/>
    </source>
</evidence>
<dbReference type="NCBIfam" id="TIGR02152">
    <property type="entry name" value="D_ribokin_bact"/>
    <property type="match status" value="1"/>
</dbReference>
<comment type="caution">
    <text evidence="12">Lacks conserved residue(s) required for the propagation of feature annotation.</text>
</comment>
<feature type="binding site" evidence="12">
    <location>
        <position position="284"/>
    </location>
    <ligand>
        <name>K(+)</name>
        <dbReference type="ChEBI" id="CHEBI:29103"/>
    </ligand>
</feature>
<protein>
    <recommendedName>
        <fullName evidence="3 12">Ribokinase</fullName>
        <shortName evidence="12">RK</shortName>
        <ecNumber evidence="2 12">2.7.1.15</ecNumber>
    </recommendedName>
</protein>